<proteinExistence type="predicted"/>
<name>A0A1G6XZ79_9BACL</name>
<dbReference type="Gene3D" id="3.30.310.100">
    <property type="entry name" value="YugN-like"/>
    <property type="match status" value="1"/>
</dbReference>
<keyword evidence="4" id="KW-1185">Reference proteome</keyword>
<dbReference type="OrthoDB" id="2988890at2"/>
<dbReference type="STRING" id="426756.SAMN04488126_101221"/>
<evidence type="ECO:0000313" key="1">
    <source>
        <dbReference type="EMBL" id="RSK25145.1"/>
    </source>
</evidence>
<dbReference type="InterPro" id="IPR014967">
    <property type="entry name" value="Uncharacterised_YugN-like"/>
</dbReference>
<dbReference type="Pfam" id="PF08868">
    <property type="entry name" value="YugN"/>
    <property type="match status" value="1"/>
</dbReference>
<evidence type="ECO:0000313" key="3">
    <source>
        <dbReference type="Proteomes" id="UP000198823"/>
    </source>
</evidence>
<evidence type="ECO:0000313" key="2">
    <source>
        <dbReference type="EMBL" id="SDD82757.1"/>
    </source>
</evidence>
<dbReference type="EMBL" id="RWGW01000020">
    <property type="protein sequence ID" value="RSK25145.1"/>
    <property type="molecule type" value="Genomic_DNA"/>
</dbReference>
<reference evidence="2 3" key="1">
    <citation type="submission" date="2016-10" db="EMBL/GenBank/DDBJ databases">
        <authorList>
            <person name="de Groot N.N."/>
        </authorList>
    </citation>
    <scope>NUCLEOTIDE SEQUENCE [LARGE SCALE GENOMIC DNA]</scope>
    <source>
        <strain evidence="2 3">CGMCC 1.6762</strain>
    </source>
</reference>
<gene>
    <name evidence="1" type="ORF">EJA12_12500</name>
    <name evidence="2" type="ORF">SAMN04488126_101221</name>
</gene>
<dbReference type="RefSeq" id="WP_092093363.1">
    <property type="nucleotide sequence ID" value="NZ_FNAR01000001.1"/>
</dbReference>
<dbReference type="Proteomes" id="UP000198823">
    <property type="component" value="Unassembled WGS sequence"/>
</dbReference>
<dbReference type="InterPro" id="IPR036491">
    <property type="entry name" value="YugN-like_sf"/>
</dbReference>
<reference evidence="1 4" key="2">
    <citation type="submission" date="2018-12" db="EMBL/GenBank/DDBJ databases">
        <title>Comparitive functional genomics of dry heat resistant strains isolated from the viking spacecraft.</title>
        <authorList>
            <person name="Seuylemezian A."/>
            <person name="Vaishampayan P."/>
        </authorList>
    </citation>
    <scope>NUCLEOTIDE SEQUENCE [LARGE SCALE GENOMIC DNA]</scope>
    <source>
        <strain evidence="1 4">M6-11</strain>
    </source>
</reference>
<dbReference type="SUPFAM" id="SSF160755">
    <property type="entry name" value="YugN-like"/>
    <property type="match status" value="1"/>
</dbReference>
<dbReference type="EMBL" id="FNAR01000001">
    <property type="protein sequence ID" value="SDD82757.1"/>
    <property type="molecule type" value="Genomic_DNA"/>
</dbReference>
<dbReference type="AlphaFoldDB" id="A0A1G6XZ79"/>
<dbReference type="Proteomes" id="UP000272481">
    <property type="component" value="Unassembled WGS sequence"/>
</dbReference>
<sequence>MLKLETELQGKQARFGDIYPILLERNITLCGNWEYDEAMFDGVLSKDGEETIYLRIPFDVISGMLEDPETQIVFGQPFVLKHVLNIGLDHEGDDLLATTGLNQFQSPEEKDGPIRRKSHWEEEGERVVQGIVESFPLLDERHIG</sequence>
<accession>A0A1G6XZ79</accession>
<organism evidence="2 3">
    <name type="scientific">Bhargavaea beijingensis</name>
    <dbReference type="NCBI Taxonomy" id="426756"/>
    <lineage>
        <taxon>Bacteria</taxon>
        <taxon>Bacillati</taxon>
        <taxon>Bacillota</taxon>
        <taxon>Bacilli</taxon>
        <taxon>Bacillales</taxon>
        <taxon>Caryophanaceae</taxon>
        <taxon>Bhargavaea</taxon>
    </lineage>
</organism>
<evidence type="ECO:0000313" key="4">
    <source>
        <dbReference type="Proteomes" id="UP000272481"/>
    </source>
</evidence>
<protein>
    <submittedName>
        <fullName evidence="2">YugN-like family protein</fullName>
    </submittedName>
</protein>